<dbReference type="GeneID" id="60894546"/>
<proteinExistence type="predicted"/>
<gene>
    <name evidence="4" type="ORF">HMPREF9498_02838</name>
</gene>
<reference evidence="4 5" key="1">
    <citation type="submission" date="2010-07" db="EMBL/GenBank/DDBJ databases">
        <authorList>
            <person name="Sid Ahmed O."/>
        </authorList>
    </citation>
    <scope>NUCLEOTIDE SEQUENCE [LARGE SCALE GENOMIC DNA]</scope>
    <source>
        <strain evidence="4 5">TX4248</strain>
    </source>
</reference>
<evidence type="ECO:0000259" key="3">
    <source>
        <dbReference type="Pfam" id="PF05043"/>
    </source>
</evidence>
<dbReference type="Pfam" id="PF05043">
    <property type="entry name" value="Mga"/>
    <property type="match status" value="1"/>
</dbReference>
<accession>A0A125W2G6</accession>
<protein>
    <submittedName>
        <fullName evidence="4">M protein trans-acting positive regulator (MGA)</fullName>
    </submittedName>
</protein>
<dbReference type="HOGENOM" id="CLU_044967_1_0_9"/>
<evidence type="ECO:0000256" key="2">
    <source>
        <dbReference type="ARBA" id="ARBA00023163"/>
    </source>
</evidence>
<evidence type="ECO:0000313" key="4">
    <source>
        <dbReference type="EMBL" id="EFM81501.1"/>
    </source>
</evidence>
<dbReference type="PANTHER" id="PTHR30185">
    <property type="entry name" value="CRYPTIC BETA-GLUCOSIDE BGL OPERON ANTITERMINATOR"/>
    <property type="match status" value="1"/>
</dbReference>
<name>A0A125W2G6_ENTFL</name>
<evidence type="ECO:0000256" key="1">
    <source>
        <dbReference type="ARBA" id="ARBA00023015"/>
    </source>
</evidence>
<dbReference type="Proteomes" id="UP000004846">
    <property type="component" value="Unassembled WGS sequence"/>
</dbReference>
<dbReference type="InterPro" id="IPR007737">
    <property type="entry name" value="Mga_HTH"/>
</dbReference>
<evidence type="ECO:0000313" key="5">
    <source>
        <dbReference type="Proteomes" id="UP000004846"/>
    </source>
</evidence>
<keyword evidence="2" id="KW-0804">Transcription</keyword>
<dbReference type="RefSeq" id="WP_002356635.1">
    <property type="nucleotide sequence ID" value="NZ_GL454487.1"/>
</dbReference>
<keyword evidence="1" id="KW-0805">Transcription regulation</keyword>
<organism evidence="4 5">
    <name type="scientific">Enterococcus faecalis TX4248</name>
    <dbReference type="NCBI Taxonomy" id="749495"/>
    <lineage>
        <taxon>Bacteria</taxon>
        <taxon>Bacillati</taxon>
        <taxon>Bacillota</taxon>
        <taxon>Bacilli</taxon>
        <taxon>Lactobacillales</taxon>
        <taxon>Enterococcaceae</taxon>
        <taxon>Enterococcus</taxon>
    </lineage>
</organism>
<dbReference type="AlphaFoldDB" id="A0A125W2G6"/>
<feature type="domain" description="Mga helix-turn-helix" evidence="3">
    <location>
        <begin position="81"/>
        <end position="164"/>
    </location>
</feature>
<dbReference type="InterPro" id="IPR050661">
    <property type="entry name" value="BglG_antiterminators"/>
</dbReference>
<comment type="caution">
    <text evidence="4">The sequence shown here is derived from an EMBL/GenBank/DDBJ whole genome shotgun (WGS) entry which is preliminary data.</text>
</comment>
<dbReference type="EMBL" id="AEBR01000103">
    <property type="protein sequence ID" value="EFM81501.1"/>
    <property type="molecule type" value="Genomic_DNA"/>
</dbReference>
<sequence>MEFLLLDDRENLKLAIIRKLEQQYSFSERKDRLCKQLAISPYLLERNITEINADLQRFGLINEMEISEKNNEILLSQSLRISSSIIEEYYLKDSLEFNLLKTIFFHQFTSIKKYGEKHGMSRTVVYKIVDHIRKELGQYGIKLSKNLQLSGNEMAIRQYFTMLYYRIYKDSEELYNQTDLRAVNQLLAQLKGSYENITNFHLFKHYVLVALERTQRKANYFLSQEENPFAFDEESSIYQEIQSWINEVMKATHAEKNAEIQGIIGNLSVYQSELISEHLLSSHNEAITATKTLFFSYMPFTISDEEFYQEIVPIIYQHRFITPFIDITLRIMDLEFFQERYPIVFNSCRQFLFALDCSAFEFSKLSLFFDLLLVLSRLYDQRNEKSTINLYVNFTQGEKYTQFIKEQIKIFESFSIHFHSAIRPDTDLVVSDYLPKTLFSVKCLIWLAPPRASDWQNFGNEIVRINKELQQTKQRKSE</sequence>
<dbReference type="SMR" id="A0A125W2G6"/>
<dbReference type="PANTHER" id="PTHR30185:SF18">
    <property type="entry name" value="TRANSCRIPTIONAL REGULATOR MTLR"/>
    <property type="match status" value="1"/>
</dbReference>